<dbReference type="SUPFAM" id="SSF49879">
    <property type="entry name" value="SMAD/FHA domain"/>
    <property type="match status" value="1"/>
</dbReference>
<gene>
    <name evidence="3" type="ORF">ACFPCV_01925</name>
</gene>
<dbReference type="Proteomes" id="UP001595859">
    <property type="component" value="Unassembled WGS sequence"/>
</dbReference>
<reference evidence="4" key="1">
    <citation type="journal article" date="2019" name="Int. J. Syst. Evol. Microbiol.">
        <title>The Global Catalogue of Microorganisms (GCM) 10K type strain sequencing project: providing services to taxonomists for standard genome sequencing and annotation.</title>
        <authorList>
            <consortium name="The Broad Institute Genomics Platform"/>
            <consortium name="The Broad Institute Genome Sequencing Center for Infectious Disease"/>
            <person name="Wu L."/>
            <person name="Ma J."/>
        </authorList>
    </citation>
    <scope>NUCLEOTIDE SEQUENCE [LARGE SCALE GENOMIC DNA]</scope>
    <source>
        <strain evidence="4">ZS-22-S1</strain>
    </source>
</reference>
<comment type="caution">
    <text evidence="3">The sequence shown here is derived from an EMBL/GenBank/DDBJ whole genome shotgun (WGS) entry which is preliminary data.</text>
</comment>
<organism evidence="3 4">
    <name type="scientific">Actinophytocola glycyrrhizae</name>
    <dbReference type="NCBI Taxonomy" id="2044873"/>
    <lineage>
        <taxon>Bacteria</taxon>
        <taxon>Bacillati</taxon>
        <taxon>Actinomycetota</taxon>
        <taxon>Actinomycetes</taxon>
        <taxon>Pseudonocardiales</taxon>
        <taxon>Pseudonocardiaceae</taxon>
    </lineage>
</organism>
<evidence type="ECO:0000256" key="1">
    <source>
        <dbReference type="ARBA" id="ARBA00022553"/>
    </source>
</evidence>
<dbReference type="PROSITE" id="PS50006">
    <property type="entry name" value="FHA_DOMAIN"/>
    <property type="match status" value="1"/>
</dbReference>
<proteinExistence type="predicted"/>
<dbReference type="InterPro" id="IPR000253">
    <property type="entry name" value="FHA_dom"/>
</dbReference>
<evidence type="ECO:0000313" key="4">
    <source>
        <dbReference type="Proteomes" id="UP001595859"/>
    </source>
</evidence>
<name>A0ABV9RSG9_9PSEU</name>
<protein>
    <recommendedName>
        <fullName evidence="2">FHA domain-containing protein</fullName>
    </recommendedName>
</protein>
<keyword evidence="1" id="KW-0597">Phosphoprotein</keyword>
<accession>A0ABV9RSG9</accession>
<sequence length="272" mass="28902">MTEGMYPLGRLTPSLVRAEPLFAGAAAPAGALFVLGDTGGYAAAAVAGRSLVVGRNVPDVHVAIGGEDGYVSREHALLRCVPHGAGTRWVVRNGGKLPIRMPDTAPLLRAHEAPLPLGYTPLYIQGSRLHVVEVLISDGHRHRGAVRPDTGTGNLRLPLTRREWLVLVAMFSAVLAREDQALPLSWNETGKLLNSVPGQSGWNDRKAEAVVDGVRHRLTAAGIERLTRETAPAEALKTNLQRVLVDTGTLLPEDLRVLGTGLGSGGEDGVDR</sequence>
<evidence type="ECO:0000259" key="2">
    <source>
        <dbReference type="PROSITE" id="PS50006"/>
    </source>
</evidence>
<evidence type="ECO:0000313" key="3">
    <source>
        <dbReference type="EMBL" id="MFC4852245.1"/>
    </source>
</evidence>
<feature type="domain" description="FHA" evidence="2">
    <location>
        <begin position="51"/>
        <end position="96"/>
    </location>
</feature>
<dbReference type="InterPro" id="IPR008984">
    <property type="entry name" value="SMAD_FHA_dom_sf"/>
</dbReference>
<dbReference type="RefSeq" id="WP_378053785.1">
    <property type="nucleotide sequence ID" value="NZ_JBHSIS010000002.1"/>
</dbReference>
<keyword evidence="4" id="KW-1185">Reference proteome</keyword>
<dbReference type="EMBL" id="JBHSIS010000002">
    <property type="protein sequence ID" value="MFC4852245.1"/>
    <property type="molecule type" value="Genomic_DNA"/>
</dbReference>